<protein>
    <submittedName>
        <fullName evidence="1">Uncharacterized protein</fullName>
    </submittedName>
</protein>
<accession>A0A101NL08</accession>
<keyword evidence="2" id="KW-1185">Reference proteome</keyword>
<evidence type="ECO:0000313" key="1">
    <source>
        <dbReference type="EMBL" id="KUM94831.1"/>
    </source>
</evidence>
<proteinExistence type="predicted"/>
<gene>
    <name evidence="1" type="ORF">AQI88_18445</name>
</gene>
<name>A0A101NL08_9ACTN</name>
<comment type="caution">
    <text evidence="1">The sequence shown here is derived from an EMBL/GenBank/DDBJ whole genome shotgun (WGS) entry which is preliminary data.</text>
</comment>
<dbReference type="EMBL" id="LMWL01000034">
    <property type="protein sequence ID" value="KUM94831.1"/>
    <property type="molecule type" value="Genomic_DNA"/>
</dbReference>
<dbReference type="AlphaFoldDB" id="A0A101NL08"/>
<dbReference type="STRING" id="67285.AQI88_18445"/>
<organism evidence="1 2">
    <name type="scientific">Streptomyces cellostaticus</name>
    <dbReference type="NCBI Taxonomy" id="67285"/>
    <lineage>
        <taxon>Bacteria</taxon>
        <taxon>Bacillati</taxon>
        <taxon>Actinomycetota</taxon>
        <taxon>Actinomycetes</taxon>
        <taxon>Kitasatosporales</taxon>
        <taxon>Streptomycetaceae</taxon>
        <taxon>Streptomyces</taxon>
    </lineage>
</organism>
<evidence type="ECO:0000313" key="2">
    <source>
        <dbReference type="Proteomes" id="UP000054241"/>
    </source>
</evidence>
<sequence>MESPDYLRTLAEIVRIHDRQPPPEYWELPMAGWEFLQTFPYLFGLDVILMDEGDKDFAAVVRSAVTDEHPYCHERAAAYATEAQRALVLFPGPDALAERLSWATRIRLQELVATVNDHMQQEHS</sequence>
<dbReference type="Proteomes" id="UP000054241">
    <property type="component" value="Unassembled WGS sequence"/>
</dbReference>
<reference evidence="1 2" key="1">
    <citation type="submission" date="2015-10" db="EMBL/GenBank/DDBJ databases">
        <title>Draft genome sequence of Streptomyces cellostaticus DSM 40189, type strain for the species Streptomyces cellostaticus.</title>
        <authorList>
            <person name="Ruckert C."/>
            <person name="Winkler A."/>
            <person name="Kalinowski J."/>
            <person name="Kampfer P."/>
            <person name="Glaeser S."/>
        </authorList>
    </citation>
    <scope>NUCLEOTIDE SEQUENCE [LARGE SCALE GENOMIC DNA]</scope>
    <source>
        <strain evidence="1 2">DSM 40189</strain>
    </source>
</reference>